<dbReference type="Pfam" id="PF02357">
    <property type="entry name" value="NusG"/>
    <property type="match status" value="1"/>
</dbReference>
<dbReference type="SUPFAM" id="SSF50104">
    <property type="entry name" value="Translation proteins SH3-like domain"/>
    <property type="match status" value="1"/>
</dbReference>
<dbReference type="Proteomes" id="UP001156215">
    <property type="component" value="Chromosome"/>
</dbReference>
<feature type="domain" description="NusG-like N-terminal" evidence="2">
    <location>
        <begin position="28"/>
        <end position="78"/>
    </location>
</feature>
<dbReference type="AlphaFoldDB" id="A0A9E9LT07"/>
<evidence type="ECO:0000256" key="1">
    <source>
        <dbReference type="ARBA" id="ARBA00023163"/>
    </source>
</evidence>
<protein>
    <submittedName>
        <fullName evidence="3">Transcription/translation regulatory transformer protein RfaH</fullName>
    </submittedName>
</protein>
<gene>
    <name evidence="3" type="ORF">NB640_07320</name>
</gene>
<evidence type="ECO:0000259" key="2">
    <source>
        <dbReference type="Pfam" id="PF02357"/>
    </source>
</evidence>
<dbReference type="EMBL" id="CP098242">
    <property type="protein sequence ID" value="WAW09095.1"/>
    <property type="molecule type" value="Genomic_DNA"/>
</dbReference>
<dbReference type="InterPro" id="IPR006645">
    <property type="entry name" value="NGN-like_dom"/>
</dbReference>
<dbReference type="SUPFAM" id="SSF82679">
    <property type="entry name" value="N-utilization substance G protein NusG, N-terminal domain"/>
    <property type="match status" value="1"/>
</dbReference>
<organism evidence="3 4">
    <name type="scientific">Oxalobacter vibrioformis</name>
    <dbReference type="NCBI Taxonomy" id="933080"/>
    <lineage>
        <taxon>Bacteria</taxon>
        <taxon>Pseudomonadati</taxon>
        <taxon>Pseudomonadota</taxon>
        <taxon>Betaproteobacteria</taxon>
        <taxon>Burkholderiales</taxon>
        <taxon>Oxalobacteraceae</taxon>
        <taxon>Oxalobacter</taxon>
    </lineage>
</organism>
<accession>A0A9E9LT07</accession>
<evidence type="ECO:0000313" key="3">
    <source>
        <dbReference type="EMBL" id="WAW09095.1"/>
    </source>
</evidence>
<dbReference type="InterPro" id="IPR008991">
    <property type="entry name" value="Translation_prot_SH3-like_sf"/>
</dbReference>
<dbReference type="KEGG" id="ovb:NB640_07320"/>
<evidence type="ECO:0000313" key="4">
    <source>
        <dbReference type="Proteomes" id="UP001156215"/>
    </source>
</evidence>
<keyword evidence="4" id="KW-1185">Reference proteome</keyword>
<sequence>MSQFRIHIAIKAGPMLWYVIHTKPRQEPLFPRYLFIRLRADQSGQSWAPIRSTKGVNRLVSFANEPARISEELVEALREQNSIIGRQPEKLFSPDERVLITNGPFSGIEALFYLRDGDSRVMVLVELLSKGIPLSINPSKLRKIN</sequence>
<dbReference type="Gene3D" id="3.30.70.940">
    <property type="entry name" value="NusG, N-terminal domain"/>
    <property type="match status" value="1"/>
</dbReference>
<reference evidence="3" key="1">
    <citation type="journal article" date="2022" name="Front. Microbiol.">
        <title>New perspectives on an old grouping: The genomic and phenotypic variability of Oxalobacter formigenes and the implications for calcium oxalate stone prevention.</title>
        <authorList>
            <person name="Chmiel J.A."/>
            <person name="Carr C."/>
            <person name="Stuivenberg G.A."/>
            <person name="Venema R."/>
            <person name="Chanyi R.M."/>
            <person name="Al K.F."/>
            <person name="Giguere D."/>
            <person name="Say H."/>
            <person name="Akouris P.P."/>
            <person name="Dominguez Romero S.A."/>
            <person name="Kwong A."/>
            <person name="Tai V."/>
            <person name="Koval S.F."/>
            <person name="Razvi H."/>
            <person name="Bjazevic J."/>
            <person name="Burton J.P."/>
        </authorList>
    </citation>
    <scope>NUCLEOTIDE SEQUENCE</scope>
    <source>
        <strain evidence="3">WoOx3</strain>
    </source>
</reference>
<keyword evidence="1" id="KW-0804">Transcription</keyword>
<dbReference type="InterPro" id="IPR036735">
    <property type="entry name" value="NGN_dom_sf"/>
</dbReference>
<name>A0A9E9LT07_9BURK</name>
<dbReference type="GO" id="GO:0006354">
    <property type="term" value="P:DNA-templated transcription elongation"/>
    <property type="evidence" value="ECO:0007669"/>
    <property type="project" value="InterPro"/>
</dbReference>
<proteinExistence type="predicted"/>